<sequence>MPAQMIDEDLINKSLLDSLNLQADAEPLSDSNDDDDDQLYSLRSRQQQQQQQQHSNPFNHLSSRATFNSFPNTNRRPFYQNSIDTYPSNYDPSSRTYLPDPFKSIPHHQQPTSTSFATGVSQTPYGPHVPSTAVPLSANPSTSTTSSNQQSSSLQNGSTSSTANGEEISTIFVVGFPDDMQEREFQNMFTFSAGFEAATLKIPNKEYTAYGSLIQPPTAIANGVPVPLNGLRGPAFQTYAASNDPYNLVTVNQGGVVVDGGRDGTMASWPAPNPHAISEEALVNAHLFATGPAGPIPNLTVAAAAAAAAAGQTSLSLPPRKQIIGFAKFRSRAEALQARDVLQGRRVDIEKGAVLKAEMAKKNLHTKRGVGPVAGVTVGGVGSVGLGSMTPMSIGQNSAAQQSQAQQHIMDSFMPETSFSSNAQTNHDQSVLEDQKRQRDRENSIAMSLISAIPMSTPTSSVSSTMSLNGRQDRQSVHLEEDERQKDISARRRSQQEKETAIPTTRLRSSSSYDFNNIPIGSVGIARSQNGANMNGSSAGSVKEGSITGSPMLEYEGLNQSSQSQSHLQTHHEEDPEAAHRVEQQEKVVGPWDRVNLSTTASGLLSPTQLAPARPRSESQRSAESEIPHHQTNDLPTSSRASAVGTPAPPSTLESSLSSSSSPPVRSLADQSNGAVDYGPSFPSQSRLNGFSAGAKSAESSSLTTIPSSVTSPLSTSALPPILAASSSTSSTTQNGIINGPNHSNGQSSTGTTSPQLPSPASGGSLSSSNLSLMGGGNASLAQGLGGNGGLRGTVDQNPPINTLYVGNLPTSPPPAGYPNDYLEDTLRELFQARPGFRKLCFRHKANGPMCFVEFEDVHYAARAMQEMTGNTLRGAVKNGIRLSYSKNPLGVRTPTSAGSNGGPTMQQQQQLMQTLSNHHNQHHAQQIAHLTQSVQHHIVHQSHPSQQQHHHQQHQSQLSYTSSVGGHDPFRIPEELAAPHHRPNAMLRRDSQLANVALQSFNGLVNGTTSPVGTMSNGFYSSASSQGQQQPGGQPPRFYTTSPPASMTSTLTGNSGVFVPRLGGLNGPGNFGHGHGAAAFAPFGVPEDGGFGMMDQIHHHQ</sequence>
<dbReference type="SMART" id="SM00360">
    <property type="entry name" value="RRM"/>
    <property type="match status" value="1"/>
</dbReference>
<feature type="compositionally biased region" description="Polar residues" evidence="3">
    <location>
        <begin position="1017"/>
        <end position="1026"/>
    </location>
</feature>
<dbReference type="SUPFAM" id="SSF54928">
    <property type="entry name" value="RNA-binding domain, RBD"/>
    <property type="match status" value="1"/>
</dbReference>
<feature type="compositionally biased region" description="Basic and acidic residues" evidence="3">
    <location>
        <begin position="570"/>
        <end position="586"/>
    </location>
</feature>
<evidence type="ECO:0000256" key="3">
    <source>
        <dbReference type="SAM" id="MobiDB-lite"/>
    </source>
</evidence>
<dbReference type="STRING" id="181874.A0A409YI57"/>
<dbReference type="InParanoid" id="A0A409YI57"/>
<feature type="region of interest" description="Disordered" evidence="3">
    <location>
        <begin position="1017"/>
        <end position="1047"/>
    </location>
</feature>
<feature type="domain" description="RRM" evidence="4">
    <location>
        <begin position="802"/>
        <end position="888"/>
    </location>
</feature>
<evidence type="ECO:0000256" key="1">
    <source>
        <dbReference type="ARBA" id="ARBA00022884"/>
    </source>
</evidence>
<dbReference type="InterPro" id="IPR012677">
    <property type="entry name" value="Nucleotide-bd_a/b_plait_sf"/>
</dbReference>
<dbReference type="Gene3D" id="3.30.70.330">
    <property type="match status" value="2"/>
</dbReference>
<dbReference type="PANTHER" id="PTHR10501">
    <property type="entry name" value="U1 SMALL NUCLEAR RIBONUCLEOPROTEIN A/U2 SMALL NUCLEAR RIBONUCLEOPROTEIN B"/>
    <property type="match status" value="1"/>
</dbReference>
<feature type="compositionally biased region" description="Low complexity" evidence="3">
    <location>
        <begin position="754"/>
        <end position="772"/>
    </location>
</feature>
<feature type="compositionally biased region" description="Low complexity" evidence="3">
    <location>
        <begin position="137"/>
        <end position="162"/>
    </location>
</feature>
<evidence type="ECO:0000313" key="6">
    <source>
        <dbReference type="Proteomes" id="UP000284842"/>
    </source>
</evidence>
<dbReference type="GO" id="GO:0003723">
    <property type="term" value="F:RNA binding"/>
    <property type="evidence" value="ECO:0007669"/>
    <property type="project" value="UniProtKB-UniRule"/>
</dbReference>
<reference evidence="5 6" key="1">
    <citation type="journal article" date="2018" name="Evol. Lett.">
        <title>Horizontal gene cluster transfer increased hallucinogenic mushroom diversity.</title>
        <authorList>
            <person name="Reynolds H.T."/>
            <person name="Vijayakumar V."/>
            <person name="Gluck-Thaler E."/>
            <person name="Korotkin H.B."/>
            <person name="Matheny P.B."/>
            <person name="Slot J.C."/>
        </authorList>
    </citation>
    <scope>NUCLEOTIDE SEQUENCE [LARGE SCALE GENOMIC DNA]</scope>
    <source>
        <strain evidence="5 6">2629</strain>
    </source>
</reference>
<organism evidence="5 6">
    <name type="scientific">Panaeolus cyanescens</name>
    <dbReference type="NCBI Taxonomy" id="181874"/>
    <lineage>
        <taxon>Eukaryota</taxon>
        <taxon>Fungi</taxon>
        <taxon>Dikarya</taxon>
        <taxon>Basidiomycota</taxon>
        <taxon>Agaricomycotina</taxon>
        <taxon>Agaricomycetes</taxon>
        <taxon>Agaricomycetidae</taxon>
        <taxon>Agaricales</taxon>
        <taxon>Agaricineae</taxon>
        <taxon>Galeropsidaceae</taxon>
        <taxon>Panaeolus</taxon>
    </lineage>
</organism>
<feature type="compositionally biased region" description="Polar residues" evidence="3">
    <location>
        <begin position="417"/>
        <end position="429"/>
    </location>
</feature>
<feature type="region of interest" description="Disordered" evidence="3">
    <location>
        <begin position="534"/>
        <end position="553"/>
    </location>
</feature>
<feature type="compositionally biased region" description="Basic and acidic residues" evidence="3">
    <location>
        <begin position="471"/>
        <end position="500"/>
    </location>
</feature>
<feature type="compositionally biased region" description="Low complexity" evidence="3">
    <location>
        <begin position="1027"/>
        <end position="1037"/>
    </location>
</feature>
<dbReference type="EMBL" id="NHTK01001156">
    <property type="protein sequence ID" value="PPR02670.1"/>
    <property type="molecule type" value="Genomic_DNA"/>
</dbReference>
<dbReference type="OrthoDB" id="431169at2759"/>
<feature type="compositionally biased region" description="Low complexity" evidence="3">
    <location>
        <begin position="905"/>
        <end position="948"/>
    </location>
</feature>
<dbReference type="InterPro" id="IPR035979">
    <property type="entry name" value="RBD_domain_sf"/>
</dbReference>
<feature type="compositionally biased region" description="Basic and acidic residues" evidence="3">
    <location>
        <begin position="615"/>
        <end position="632"/>
    </location>
</feature>
<feature type="region of interest" description="Disordered" evidence="3">
    <location>
        <begin position="558"/>
        <end position="681"/>
    </location>
</feature>
<feature type="region of interest" description="Disordered" evidence="3">
    <location>
        <begin position="725"/>
        <end position="772"/>
    </location>
</feature>
<gene>
    <name evidence="5" type="ORF">CVT24_002153</name>
</gene>
<evidence type="ECO:0000259" key="4">
    <source>
        <dbReference type="PROSITE" id="PS50102"/>
    </source>
</evidence>
<feature type="region of interest" description="Disordered" evidence="3">
    <location>
        <begin position="887"/>
        <end position="973"/>
    </location>
</feature>
<dbReference type="Pfam" id="PF00076">
    <property type="entry name" value="RRM_1"/>
    <property type="match status" value="1"/>
</dbReference>
<evidence type="ECO:0000313" key="5">
    <source>
        <dbReference type="EMBL" id="PPR02670.1"/>
    </source>
</evidence>
<feature type="compositionally biased region" description="Polar residues" evidence="3">
    <location>
        <begin position="734"/>
        <end position="753"/>
    </location>
</feature>
<dbReference type="AlphaFoldDB" id="A0A409YI57"/>
<comment type="caution">
    <text evidence="5">The sequence shown here is derived from an EMBL/GenBank/DDBJ whole genome shotgun (WGS) entry which is preliminary data.</text>
</comment>
<proteinExistence type="predicted"/>
<dbReference type="PROSITE" id="PS50102">
    <property type="entry name" value="RRM"/>
    <property type="match status" value="1"/>
</dbReference>
<keyword evidence="1 2" id="KW-0694">RNA-binding</keyword>
<feature type="region of interest" description="Disordered" evidence="3">
    <location>
        <begin position="417"/>
        <end position="513"/>
    </location>
</feature>
<accession>A0A409YI57</accession>
<feature type="compositionally biased region" description="Low complexity" evidence="3">
    <location>
        <begin position="454"/>
        <end position="467"/>
    </location>
</feature>
<feature type="compositionally biased region" description="Polar residues" evidence="3">
    <location>
        <begin position="596"/>
        <end position="609"/>
    </location>
</feature>
<keyword evidence="6" id="KW-1185">Reference proteome</keyword>
<protein>
    <recommendedName>
        <fullName evidence="4">RRM domain-containing protein</fullName>
    </recommendedName>
</protein>
<feature type="compositionally biased region" description="Polar residues" evidence="3">
    <location>
        <begin position="107"/>
        <end position="124"/>
    </location>
</feature>
<feature type="region of interest" description="Disordered" evidence="3">
    <location>
        <begin position="46"/>
        <end position="163"/>
    </location>
</feature>
<name>A0A409YI57_9AGAR</name>
<feature type="compositionally biased region" description="Basic and acidic residues" evidence="3">
    <location>
        <begin position="433"/>
        <end position="443"/>
    </location>
</feature>
<feature type="compositionally biased region" description="Polar residues" evidence="3">
    <location>
        <begin position="54"/>
        <end position="96"/>
    </location>
</feature>
<dbReference type="InterPro" id="IPR000504">
    <property type="entry name" value="RRM_dom"/>
</dbReference>
<dbReference type="Proteomes" id="UP000284842">
    <property type="component" value="Unassembled WGS sequence"/>
</dbReference>
<feature type="compositionally biased region" description="Low complexity" evidence="3">
    <location>
        <begin position="651"/>
        <end position="668"/>
    </location>
</feature>
<evidence type="ECO:0000256" key="2">
    <source>
        <dbReference type="PROSITE-ProRule" id="PRU00176"/>
    </source>
</evidence>
<feature type="compositionally biased region" description="Polar residues" evidence="3">
    <location>
        <begin position="502"/>
        <end position="513"/>
    </location>
</feature>